<feature type="transmembrane region" description="Helical" evidence="7">
    <location>
        <begin position="85"/>
        <end position="109"/>
    </location>
</feature>
<dbReference type="InterPro" id="IPR030417">
    <property type="entry name" value="MS4A"/>
</dbReference>
<dbReference type="OrthoDB" id="9451513at2759"/>
<evidence type="ECO:0000313" key="8">
    <source>
        <dbReference type="RefSeq" id="XP_010954796.1"/>
    </source>
</evidence>
<evidence type="ECO:0000256" key="5">
    <source>
        <dbReference type="ARBA" id="ARBA00023136"/>
    </source>
</evidence>
<dbReference type="GO" id="GO:0007166">
    <property type="term" value="P:cell surface receptor signaling pathway"/>
    <property type="evidence" value="ECO:0007669"/>
    <property type="project" value="TreeGrafter"/>
</dbReference>
<dbReference type="RefSeq" id="XP_010954796.1">
    <property type="nucleotide sequence ID" value="XM_010956494.2"/>
</dbReference>
<reference evidence="8" key="1">
    <citation type="submission" date="2025-08" db="UniProtKB">
        <authorList>
            <consortium name="RefSeq"/>
        </authorList>
    </citation>
    <scope>IDENTIFICATION</scope>
    <source>
        <tissue evidence="8">Blood</tissue>
    </source>
</reference>
<evidence type="ECO:0000256" key="6">
    <source>
        <dbReference type="SAM" id="MobiDB-lite"/>
    </source>
</evidence>
<name>A0A9W3GTZ1_CAMBA</name>
<dbReference type="AlphaFoldDB" id="A0A9W3GTZ1"/>
<comment type="similarity">
    <text evidence="2">Belongs to the MS4A family.</text>
</comment>
<accession>A0A9W3GTZ1</accession>
<feature type="transmembrane region" description="Helical" evidence="7">
    <location>
        <begin position="136"/>
        <end position="158"/>
    </location>
</feature>
<dbReference type="KEGG" id="cbai:105070179"/>
<feature type="transmembrane region" description="Helical" evidence="7">
    <location>
        <begin position="15"/>
        <end position="41"/>
    </location>
</feature>
<dbReference type="GO" id="GO:0005886">
    <property type="term" value="C:plasma membrane"/>
    <property type="evidence" value="ECO:0007669"/>
    <property type="project" value="TreeGrafter"/>
</dbReference>
<organism evidence="8">
    <name type="scientific">Camelus bactrianus</name>
    <name type="common">Bactrian camel</name>
    <dbReference type="NCBI Taxonomy" id="9837"/>
    <lineage>
        <taxon>Eukaryota</taxon>
        <taxon>Metazoa</taxon>
        <taxon>Chordata</taxon>
        <taxon>Craniata</taxon>
        <taxon>Vertebrata</taxon>
        <taxon>Euteleostomi</taxon>
        <taxon>Mammalia</taxon>
        <taxon>Eutheria</taxon>
        <taxon>Laurasiatheria</taxon>
        <taxon>Artiodactyla</taxon>
        <taxon>Tylopoda</taxon>
        <taxon>Camelidae</taxon>
        <taxon>Camelus</taxon>
    </lineage>
</organism>
<keyword evidence="5 7" id="KW-0472">Membrane</keyword>
<gene>
    <name evidence="8" type="primary">MS4A13</name>
</gene>
<evidence type="ECO:0000256" key="3">
    <source>
        <dbReference type="ARBA" id="ARBA00022692"/>
    </source>
</evidence>
<dbReference type="CTD" id="503497"/>
<sequence length="316" mass="33953">MASCECCSKISTADALVLGAIQIMIGIFNVLMWYLLLILYMGQIKGVFGTYEPITYRTGCSLWGIIFIISGVSIIKVARHPTQRLLICAMIMNILCMITVIIATVLTVLELSSFDSVSYRNFGQARLGREISRVLLGFYPLELCIAFTYTIFGCIGLIPAELRGLHRAGICAGVLTHGRPRSCALGHNCGVGTPRGAMRDTTEAAGPTQQVLLQGLPEQKGPRTESDADTDRTGASPSAPDPTLSLEACRLSAVRAVPCLRSAPRSRTLGDNRRAGTAGRGDQGAMRESSAHPDTPAARPQTVGTAHKITPLWAYK</sequence>
<feature type="transmembrane region" description="Helical" evidence="7">
    <location>
        <begin position="61"/>
        <end position="78"/>
    </location>
</feature>
<feature type="region of interest" description="Disordered" evidence="6">
    <location>
        <begin position="264"/>
        <end position="316"/>
    </location>
</feature>
<proteinExistence type="inferred from homology"/>
<dbReference type="PANTHER" id="PTHR23320:SF42">
    <property type="entry name" value="MEMBRANE-SPANNING 4-DOMAINS SUBFAMILY A MEMBER 13"/>
    <property type="match status" value="1"/>
</dbReference>
<dbReference type="Pfam" id="PF04103">
    <property type="entry name" value="CD20"/>
    <property type="match status" value="1"/>
</dbReference>
<comment type="subcellular location">
    <subcellularLocation>
        <location evidence="1">Membrane</location>
        <topology evidence="1">Multi-pass membrane protein</topology>
    </subcellularLocation>
</comment>
<evidence type="ECO:0000256" key="4">
    <source>
        <dbReference type="ARBA" id="ARBA00022989"/>
    </source>
</evidence>
<feature type="compositionally biased region" description="Basic and acidic residues" evidence="6">
    <location>
        <begin position="220"/>
        <end position="232"/>
    </location>
</feature>
<evidence type="ECO:0000256" key="1">
    <source>
        <dbReference type="ARBA" id="ARBA00004141"/>
    </source>
</evidence>
<dbReference type="PANTHER" id="PTHR23320">
    <property type="entry name" value="MEMBRANE-SPANNING 4-DOMAINS SUBFAMILY A MS4A -RELATED"/>
    <property type="match status" value="1"/>
</dbReference>
<keyword evidence="3 7" id="KW-0812">Transmembrane</keyword>
<keyword evidence="4 7" id="KW-1133">Transmembrane helix</keyword>
<evidence type="ECO:0000256" key="7">
    <source>
        <dbReference type="SAM" id="Phobius"/>
    </source>
</evidence>
<dbReference type="InterPro" id="IPR007237">
    <property type="entry name" value="CD20-like"/>
</dbReference>
<protein>
    <submittedName>
        <fullName evidence="8">Membrane-spanning 4-domains subfamily A member 13</fullName>
    </submittedName>
</protein>
<evidence type="ECO:0000256" key="2">
    <source>
        <dbReference type="ARBA" id="ARBA00009565"/>
    </source>
</evidence>
<feature type="region of interest" description="Disordered" evidence="6">
    <location>
        <begin position="213"/>
        <end position="244"/>
    </location>
</feature>